<feature type="coiled-coil region" evidence="1">
    <location>
        <begin position="214"/>
        <end position="241"/>
    </location>
</feature>
<dbReference type="Proteomes" id="UP000004994">
    <property type="component" value="Chromosome 3"/>
</dbReference>
<evidence type="ECO:0000313" key="3">
    <source>
        <dbReference type="EnsemblPlants" id="Solyc03g121000.3.1"/>
    </source>
</evidence>
<evidence type="ECO:0000313" key="4">
    <source>
        <dbReference type="Proteomes" id="UP000004994"/>
    </source>
</evidence>
<dbReference type="STRING" id="4081.A0A3Q7GKU0"/>
<accession>A0A3Q7GKU0</accession>
<dbReference type="Gramene" id="Solyc03g121000.3.1">
    <property type="protein sequence ID" value="Solyc03g121000.3.1"/>
    <property type="gene ID" value="Solyc03g121000.3"/>
</dbReference>
<dbReference type="AlphaFoldDB" id="A0A3Q7GKU0"/>
<evidence type="ECO:0000256" key="2">
    <source>
        <dbReference type="SAM" id="MobiDB-lite"/>
    </source>
</evidence>
<keyword evidence="1" id="KW-0175">Coiled coil</keyword>
<feature type="region of interest" description="Disordered" evidence="2">
    <location>
        <begin position="112"/>
        <end position="210"/>
    </location>
</feature>
<reference evidence="3" key="1">
    <citation type="journal article" date="2012" name="Nature">
        <title>The tomato genome sequence provides insights into fleshy fruit evolution.</title>
        <authorList>
            <consortium name="Tomato Genome Consortium"/>
        </authorList>
    </citation>
    <scope>NUCLEOTIDE SEQUENCE [LARGE SCALE GENOMIC DNA]</scope>
    <source>
        <strain evidence="3">cv. Heinz 1706</strain>
    </source>
</reference>
<name>A0A3Q7GKU0_SOLLC</name>
<protein>
    <submittedName>
        <fullName evidence="3">Uncharacterized protein</fullName>
    </submittedName>
</protein>
<reference evidence="3" key="2">
    <citation type="submission" date="2019-01" db="UniProtKB">
        <authorList>
            <consortium name="EnsemblPlants"/>
        </authorList>
    </citation>
    <scope>IDENTIFICATION</scope>
    <source>
        <strain evidence="3">cv. Heinz 1706</strain>
    </source>
</reference>
<feature type="compositionally biased region" description="Low complexity" evidence="2">
    <location>
        <begin position="150"/>
        <end position="161"/>
    </location>
</feature>
<dbReference type="InParanoid" id="A0A3Q7GKU0"/>
<dbReference type="EnsemblPlants" id="Solyc03g121000.3.1">
    <property type="protein sequence ID" value="Solyc03g121000.3.1"/>
    <property type="gene ID" value="Solyc03g121000.3"/>
</dbReference>
<keyword evidence="4" id="KW-1185">Reference proteome</keyword>
<proteinExistence type="predicted"/>
<dbReference type="PRINTS" id="PR01217">
    <property type="entry name" value="PRICHEXTENSN"/>
</dbReference>
<organism evidence="3">
    <name type="scientific">Solanum lycopersicum</name>
    <name type="common">Tomato</name>
    <name type="synonym">Lycopersicon esculentum</name>
    <dbReference type="NCBI Taxonomy" id="4081"/>
    <lineage>
        <taxon>Eukaryota</taxon>
        <taxon>Viridiplantae</taxon>
        <taxon>Streptophyta</taxon>
        <taxon>Embryophyta</taxon>
        <taxon>Tracheophyta</taxon>
        <taxon>Spermatophyta</taxon>
        <taxon>Magnoliopsida</taxon>
        <taxon>eudicotyledons</taxon>
        <taxon>Gunneridae</taxon>
        <taxon>Pentapetalae</taxon>
        <taxon>asterids</taxon>
        <taxon>lamiids</taxon>
        <taxon>Solanales</taxon>
        <taxon>Solanaceae</taxon>
        <taxon>Solanoideae</taxon>
        <taxon>Solaneae</taxon>
        <taxon>Solanum</taxon>
        <taxon>Solanum subgen. Lycopersicon</taxon>
    </lineage>
</organism>
<evidence type="ECO:0000256" key="1">
    <source>
        <dbReference type="SAM" id="Coils"/>
    </source>
</evidence>
<feature type="compositionally biased region" description="Pro residues" evidence="2">
    <location>
        <begin position="112"/>
        <end position="149"/>
    </location>
</feature>
<sequence>MGTRRRRKNGIVAEKVEEGTEADTDLSAERTVAETVRRDELMFLGVKFLQVSTTSKNTTISKQKVFCRILTSSSFPPPHNNLPMSQFRQTWGYRVNEGSPYSYQFIPPPPLSRHPYLPPPPPDSLYPQPPPPPPSPTPCPPPPSRPPPSSFTQPSQPLFSPLVNRYPSSSPPPPSEPRFRLLPPHPPSQTVGFKQTAPLPVKNSNETREERRLRKKKEFEKVRQKQRIREAQNRIVEKTKLIFFGRKGHGSIRSDRNIAPLPSGGMTGNLLKKQQLNRSFSSRNKSRELGEGINIPTICQHKEDFSSHCSQSMDLAWPLVYLNRRT</sequence>
<dbReference type="PaxDb" id="4081-Solyc03g121000.2.1"/>